<reference evidence="6" key="1">
    <citation type="journal article" date="2019" name="Int. J. Syst. Evol. Microbiol.">
        <title>The Global Catalogue of Microorganisms (GCM) 10K type strain sequencing project: providing services to taxonomists for standard genome sequencing and annotation.</title>
        <authorList>
            <consortium name="The Broad Institute Genomics Platform"/>
            <consortium name="The Broad Institute Genome Sequencing Center for Infectious Disease"/>
            <person name="Wu L."/>
            <person name="Ma J."/>
        </authorList>
    </citation>
    <scope>NUCLEOTIDE SEQUENCE [LARGE SCALE GENOMIC DNA]</scope>
    <source>
        <strain evidence="6">JCM 6242</strain>
    </source>
</reference>
<keyword evidence="1" id="KW-0805">Transcription regulation</keyword>
<dbReference type="InterPro" id="IPR018060">
    <property type="entry name" value="HTH_AraC"/>
</dbReference>
<dbReference type="SMART" id="SM00342">
    <property type="entry name" value="HTH_ARAC"/>
    <property type="match status" value="1"/>
</dbReference>
<protein>
    <submittedName>
        <fullName evidence="5">AraC family transcriptional regulator</fullName>
    </submittedName>
</protein>
<proteinExistence type="predicted"/>
<dbReference type="EMBL" id="BAAAVI010000032">
    <property type="protein sequence ID" value="GAA2881644.1"/>
    <property type="molecule type" value="Genomic_DNA"/>
</dbReference>
<keyword evidence="2" id="KW-0238">DNA-binding</keyword>
<evidence type="ECO:0000313" key="5">
    <source>
        <dbReference type="EMBL" id="GAA2881644.1"/>
    </source>
</evidence>
<dbReference type="InterPro" id="IPR009057">
    <property type="entry name" value="Homeodomain-like_sf"/>
</dbReference>
<dbReference type="Pfam" id="PF12833">
    <property type="entry name" value="HTH_18"/>
    <property type="match status" value="1"/>
</dbReference>
<dbReference type="Proteomes" id="UP001500831">
    <property type="component" value="Unassembled WGS sequence"/>
</dbReference>
<dbReference type="SUPFAM" id="SSF46689">
    <property type="entry name" value="Homeodomain-like"/>
    <property type="match status" value="2"/>
</dbReference>
<dbReference type="PANTHER" id="PTHR46796:SF13">
    <property type="entry name" value="HTH-TYPE TRANSCRIPTIONAL ACTIVATOR RHAS"/>
    <property type="match status" value="1"/>
</dbReference>
<evidence type="ECO:0000259" key="4">
    <source>
        <dbReference type="PROSITE" id="PS01124"/>
    </source>
</evidence>
<dbReference type="InterPro" id="IPR032783">
    <property type="entry name" value="AraC_lig"/>
</dbReference>
<name>A0ABP6IJK1_9ACTN</name>
<feature type="domain" description="HTH araC/xylS-type" evidence="4">
    <location>
        <begin position="212"/>
        <end position="310"/>
    </location>
</feature>
<keyword evidence="6" id="KW-1185">Reference proteome</keyword>
<comment type="caution">
    <text evidence="5">The sequence shown here is derived from an EMBL/GenBank/DDBJ whole genome shotgun (WGS) entry which is preliminary data.</text>
</comment>
<dbReference type="PROSITE" id="PS01124">
    <property type="entry name" value="HTH_ARAC_FAMILY_2"/>
    <property type="match status" value="1"/>
</dbReference>
<dbReference type="InterPro" id="IPR018062">
    <property type="entry name" value="HTH_AraC-typ_CS"/>
</dbReference>
<dbReference type="Pfam" id="PF12852">
    <property type="entry name" value="Cupin_6"/>
    <property type="match status" value="1"/>
</dbReference>
<evidence type="ECO:0000313" key="6">
    <source>
        <dbReference type="Proteomes" id="UP001500831"/>
    </source>
</evidence>
<organism evidence="5 6">
    <name type="scientific">Streptosporangium fragile</name>
    <dbReference type="NCBI Taxonomy" id="46186"/>
    <lineage>
        <taxon>Bacteria</taxon>
        <taxon>Bacillati</taxon>
        <taxon>Actinomycetota</taxon>
        <taxon>Actinomycetes</taxon>
        <taxon>Streptosporangiales</taxon>
        <taxon>Streptosporangiaceae</taxon>
        <taxon>Streptosporangium</taxon>
    </lineage>
</organism>
<dbReference type="PROSITE" id="PS00041">
    <property type="entry name" value="HTH_ARAC_FAMILY_1"/>
    <property type="match status" value="1"/>
</dbReference>
<evidence type="ECO:0000256" key="2">
    <source>
        <dbReference type="ARBA" id="ARBA00023125"/>
    </source>
</evidence>
<evidence type="ECO:0000256" key="3">
    <source>
        <dbReference type="ARBA" id="ARBA00023163"/>
    </source>
</evidence>
<keyword evidence="3" id="KW-0804">Transcription</keyword>
<gene>
    <name evidence="5" type="ORF">GCM10010517_44660</name>
</gene>
<sequence length="311" mass="32653">MIVYRGGVDVMGDLLGGVRARGRVFHRRASSPPWALRFAAPPSLALATMVRGEAWVVPSGGPARPLRPGEVALVHGGRSFVIADSPGTPPRVFVHDGDGDGAGEADEPAAGGRGRPGDGHVLVTAAYRACGDLCRRLLAVLPGLLVVPAGDARLEPVLRLLRAEVAASAPGRQVVLDRLLDVLLVVALRAWFEREEAAAPGWYVALGDPRIGRALRLIHGSPARGWTVASLAREVGMSRAAFARRFAALVGQPPLAYVTEWRMALAADLLARPDTTVAAAARRVGYADAFGFSAAFKRVRGVSPSAVRAPG</sequence>
<dbReference type="PANTHER" id="PTHR46796">
    <property type="entry name" value="HTH-TYPE TRANSCRIPTIONAL ACTIVATOR RHAS-RELATED"/>
    <property type="match status" value="1"/>
</dbReference>
<dbReference type="Gene3D" id="1.10.10.60">
    <property type="entry name" value="Homeodomain-like"/>
    <property type="match status" value="2"/>
</dbReference>
<evidence type="ECO:0000256" key="1">
    <source>
        <dbReference type="ARBA" id="ARBA00023015"/>
    </source>
</evidence>
<accession>A0ABP6IJK1</accession>
<dbReference type="InterPro" id="IPR050204">
    <property type="entry name" value="AraC_XylS_family_regulators"/>
</dbReference>